<evidence type="ECO:0000259" key="1">
    <source>
        <dbReference type="Pfam" id="PF13649"/>
    </source>
</evidence>
<dbReference type="Pfam" id="PF13649">
    <property type="entry name" value="Methyltransf_25"/>
    <property type="match status" value="1"/>
</dbReference>
<evidence type="ECO:0000313" key="2">
    <source>
        <dbReference type="EMBL" id="MBC9931631.1"/>
    </source>
</evidence>
<dbReference type="EMBL" id="JACVFC010000001">
    <property type="protein sequence ID" value="MBC9931631.1"/>
    <property type="molecule type" value="Genomic_DNA"/>
</dbReference>
<keyword evidence="2" id="KW-0489">Methyltransferase</keyword>
<comment type="caution">
    <text evidence="2">The sequence shown here is derived from an EMBL/GenBank/DDBJ whole genome shotgun (WGS) entry which is preliminary data.</text>
</comment>
<dbReference type="RefSeq" id="WP_188088643.1">
    <property type="nucleotide sequence ID" value="NZ_JACVFC010000001.1"/>
</dbReference>
<dbReference type="CDD" id="cd02440">
    <property type="entry name" value="AdoMet_MTases"/>
    <property type="match status" value="1"/>
</dbReference>
<dbReference type="Proteomes" id="UP000659124">
    <property type="component" value="Unassembled WGS sequence"/>
</dbReference>
<dbReference type="PANTHER" id="PTHR43464">
    <property type="entry name" value="METHYLTRANSFERASE"/>
    <property type="match status" value="1"/>
</dbReference>
<name>A0ABR7TQ30_9BACT</name>
<keyword evidence="2" id="KW-0808">Transferase</keyword>
<dbReference type="GO" id="GO:0032259">
    <property type="term" value="P:methylation"/>
    <property type="evidence" value="ECO:0007669"/>
    <property type="project" value="UniProtKB-KW"/>
</dbReference>
<accession>A0ABR7TQ30</accession>
<sequence length="272" mass="30780">MQDEQQYLAANKALWNKRTAVHVNSSFYDVPAFLEGRNSLNSIELALLSDVKGKRILHLQCHFGQDTLSLARMGAEVTGIDLSDAAIDQARTLTAQLGLEQQARFICCDVYSLPEQLKDSFDIVFTSYGTIGWLPDLDKWAAVVRHFLKPGGAFIMAEFHPVVWMFDDQFTRVQYDYFNTETIVENNNDTYTDAETGADVKGVAYSWNHPLSEVIGSLLAQGLQLQLLQEFDYSPYNCFQHTTGENGHYQIKGMEGKLPMVYAFKFLKPLHT</sequence>
<dbReference type="PANTHER" id="PTHR43464:SF82">
    <property type="entry name" value="METHYLTRANSFERASE DOMAIN-CONTAINING PROTEIN"/>
    <property type="match status" value="1"/>
</dbReference>
<evidence type="ECO:0000313" key="3">
    <source>
        <dbReference type="Proteomes" id="UP000659124"/>
    </source>
</evidence>
<gene>
    <name evidence="2" type="ORF">ICL07_14690</name>
</gene>
<dbReference type="Gene3D" id="3.40.50.150">
    <property type="entry name" value="Vaccinia Virus protein VP39"/>
    <property type="match status" value="1"/>
</dbReference>
<proteinExistence type="predicted"/>
<dbReference type="InterPro" id="IPR041698">
    <property type="entry name" value="Methyltransf_25"/>
</dbReference>
<feature type="domain" description="Methyltransferase" evidence="1">
    <location>
        <begin position="56"/>
        <end position="152"/>
    </location>
</feature>
<dbReference type="GO" id="GO:0008168">
    <property type="term" value="F:methyltransferase activity"/>
    <property type="evidence" value="ECO:0007669"/>
    <property type="project" value="UniProtKB-KW"/>
</dbReference>
<keyword evidence="3" id="KW-1185">Reference proteome</keyword>
<organism evidence="2 3">
    <name type="scientific">Chitinophaga qingshengii</name>
    <dbReference type="NCBI Taxonomy" id="1569794"/>
    <lineage>
        <taxon>Bacteria</taxon>
        <taxon>Pseudomonadati</taxon>
        <taxon>Bacteroidota</taxon>
        <taxon>Chitinophagia</taxon>
        <taxon>Chitinophagales</taxon>
        <taxon>Chitinophagaceae</taxon>
        <taxon>Chitinophaga</taxon>
    </lineage>
</organism>
<reference evidence="2 3" key="1">
    <citation type="submission" date="2020-09" db="EMBL/GenBank/DDBJ databases">
        <title>Genome sequences of type strains of Chitinophaga qingshengii and Chitinophaga varians.</title>
        <authorList>
            <person name="Kittiwongwattana C."/>
        </authorList>
    </citation>
    <scope>NUCLEOTIDE SEQUENCE [LARGE SCALE GENOMIC DNA]</scope>
    <source>
        <strain evidence="2 3">JCM 30026</strain>
    </source>
</reference>
<dbReference type="SUPFAM" id="SSF53335">
    <property type="entry name" value="S-adenosyl-L-methionine-dependent methyltransferases"/>
    <property type="match status" value="1"/>
</dbReference>
<protein>
    <submittedName>
        <fullName evidence="2">Class I SAM-dependent methyltransferase</fullName>
    </submittedName>
</protein>
<dbReference type="InterPro" id="IPR029063">
    <property type="entry name" value="SAM-dependent_MTases_sf"/>
</dbReference>